<comment type="caution">
    <text evidence="2">The sequence shown here is derived from an EMBL/GenBank/DDBJ whole genome shotgun (WGS) entry which is preliminary data.</text>
</comment>
<feature type="compositionally biased region" description="Basic and acidic residues" evidence="1">
    <location>
        <begin position="135"/>
        <end position="145"/>
    </location>
</feature>
<feature type="region of interest" description="Disordered" evidence="1">
    <location>
        <begin position="1"/>
        <end position="25"/>
    </location>
</feature>
<feature type="region of interest" description="Disordered" evidence="1">
    <location>
        <begin position="183"/>
        <end position="225"/>
    </location>
</feature>
<proteinExistence type="predicted"/>
<dbReference type="EMBL" id="RXGB01000013">
    <property type="protein sequence ID" value="TMX05733.1"/>
    <property type="molecule type" value="Genomic_DNA"/>
</dbReference>
<feature type="compositionally biased region" description="Polar residues" evidence="1">
    <location>
        <begin position="111"/>
        <end position="121"/>
    </location>
</feature>
<accession>A0A6N2CDI8</accession>
<feature type="compositionally biased region" description="Basic and acidic residues" evidence="1">
    <location>
        <begin position="1"/>
        <end position="11"/>
    </location>
</feature>
<protein>
    <recommendedName>
        <fullName evidence="3">CCHC-type domain-containing protein</fullName>
    </recommendedName>
</protein>
<evidence type="ECO:0000256" key="1">
    <source>
        <dbReference type="SAM" id="MobiDB-lite"/>
    </source>
</evidence>
<feature type="region of interest" description="Disordered" evidence="1">
    <location>
        <begin position="74"/>
        <end position="146"/>
    </location>
</feature>
<evidence type="ECO:0000313" key="2">
    <source>
        <dbReference type="EMBL" id="TMX05733.1"/>
    </source>
</evidence>
<name>A0A6N2CDI8_SOLCI</name>
<evidence type="ECO:0008006" key="3">
    <source>
        <dbReference type="Google" id="ProtNLM"/>
    </source>
</evidence>
<dbReference type="AlphaFoldDB" id="A0A6N2CDI8"/>
<gene>
    <name evidence="2" type="ORF">EJD97_002516</name>
</gene>
<sequence>MNTRRNVDRGIGEAAARGNQVPPQAPTAEMEMLIGPAGLTDGEAMTAQAEQKCVPKKNPPASIMIVNVHQVEESINRKHTRAGNRSRQAEENFSRNISTKIRDKPRFKKGLSNQGESSSSKGRYDRNSKSRVKRKNDVDTPQERPHCRKCGKLHGGECMMGKNACCSCGKPGYMVKDCLNKRSQEQGKDRVQPNGTSEEAPRRQRFFALKSRGAEEGTFGDLSGA</sequence>
<organism evidence="2">
    <name type="scientific">Solanum chilense</name>
    <name type="common">Tomato</name>
    <name type="synonym">Lycopersicon chilense</name>
    <dbReference type="NCBI Taxonomy" id="4083"/>
    <lineage>
        <taxon>Eukaryota</taxon>
        <taxon>Viridiplantae</taxon>
        <taxon>Streptophyta</taxon>
        <taxon>Embryophyta</taxon>
        <taxon>Tracheophyta</taxon>
        <taxon>Spermatophyta</taxon>
        <taxon>Magnoliopsida</taxon>
        <taxon>eudicotyledons</taxon>
        <taxon>Gunneridae</taxon>
        <taxon>Pentapetalae</taxon>
        <taxon>asterids</taxon>
        <taxon>lamiids</taxon>
        <taxon>Solanales</taxon>
        <taxon>Solanaceae</taxon>
        <taxon>Solanoideae</taxon>
        <taxon>Solaneae</taxon>
        <taxon>Solanum</taxon>
        <taxon>Solanum subgen. Lycopersicon</taxon>
    </lineage>
</organism>
<reference evidence="2" key="1">
    <citation type="submission" date="2019-05" db="EMBL/GenBank/DDBJ databases">
        <title>The de novo reference genome and transcriptome assemblies of the wild tomato species Solanum chilense.</title>
        <authorList>
            <person name="Stam R."/>
            <person name="Nosenko T."/>
            <person name="Hoerger A.C."/>
            <person name="Stephan W."/>
            <person name="Seidel M.A."/>
            <person name="Kuhn J.M.M."/>
            <person name="Haberer G."/>
            <person name="Tellier A."/>
        </authorList>
    </citation>
    <scope>NUCLEOTIDE SEQUENCE</scope>
    <source>
        <tissue evidence="2">Mature leaves</tissue>
    </source>
</reference>